<reference evidence="2" key="1">
    <citation type="journal article" date="2021" name="BMC Genomics">
        <title>Chromosome-level genome assembly and manually-curated proteome of model necrotroph Parastagonospora nodorum Sn15 reveals a genome-wide trove of candidate effector homologs, and redundancy of virulence-related functions within an accessory chromosome.</title>
        <authorList>
            <person name="Bertazzoni S."/>
            <person name="Jones D.A.B."/>
            <person name="Phan H.T."/>
            <person name="Tan K.-C."/>
            <person name="Hane J.K."/>
        </authorList>
    </citation>
    <scope>NUCLEOTIDE SEQUENCE [LARGE SCALE GENOMIC DNA]</scope>
    <source>
        <strain evidence="2">SN15 / ATCC MYA-4574 / FGSC 10173)</strain>
    </source>
</reference>
<dbReference type="Proteomes" id="UP000663193">
    <property type="component" value="Chromosome 22"/>
</dbReference>
<evidence type="ECO:0008006" key="3">
    <source>
        <dbReference type="Google" id="ProtNLM"/>
    </source>
</evidence>
<protein>
    <recommendedName>
        <fullName evidence="3">RRM domain-containing protein</fullName>
    </recommendedName>
</protein>
<proteinExistence type="predicted"/>
<gene>
    <name evidence="1" type="ORF">JI435_447150</name>
</gene>
<dbReference type="VEuPathDB" id="FungiDB:JI435_447150"/>
<keyword evidence="2" id="KW-1185">Reference proteome</keyword>
<organism evidence="1 2">
    <name type="scientific">Phaeosphaeria nodorum (strain SN15 / ATCC MYA-4574 / FGSC 10173)</name>
    <name type="common">Glume blotch fungus</name>
    <name type="synonym">Parastagonospora nodorum</name>
    <dbReference type="NCBI Taxonomy" id="321614"/>
    <lineage>
        <taxon>Eukaryota</taxon>
        <taxon>Fungi</taxon>
        <taxon>Dikarya</taxon>
        <taxon>Ascomycota</taxon>
        <taxon>Pezizomycotina</taxon>
        <taxon>Dothideomycetes</taxon>
        <taxon>Pleosporomycetidae</taxon>
        <taxon>Pleosporales</taxon>
        <taxon>Pleosporineae</taxon>
        <taxon>Phaeosphaeriaceae</taxon>
        <taxon>Parastagonospora</taxon>
    </lineage>
</organism>
<dbReference type="EMBL" id="CP069044">
    <property type="protein sequence ID" value="QRD07273.1"/>
    <property type="molecule type" value="Genomic_DNA"/>
</dbReference>
<evidence type="ECO:0000313" key="1">
    <source>
        <dbReference type="EMBL" id="QRD07273.1"/>
    </source>
</evidence>
<evidence type="ECO:0000313" key="2">
    <source>
        <dbReference type="Proteomes" id="UP000663193"/>
    </source>
</evidence>
<accession>A0A7U2NR32</accession>
<sequence length="165" mass="18843">MFTTEEDVRQLFVEPGFQQESILVSYDAEIGLAHTTRKLVVLLRSPEQVPQAIKDLDGAIMFDSRLGVVPHHKTPNPGYVEYYWGWFAVSDPSLFKQRAPILKILTDISGTPIRMEGNYFLTKFSGFRTAARRMSPHIRTRSLSRKEVISSLSQLYLSHALQVRC</sequence>
<name>A0A7U2NR32_PHANO</name>
<dbReference type="AlphaFoldDB" id="A0A7U2NR32"/>